<reference evidence="2" key="1">
    <citation type="submission" date="2017-02" db="UniProtKB">
        <authorList>
            <consortium name="WormBaseParasite"/>
        </authorList>
    </citation>
    <scope>IDENTIFICATION</scope>
</reference>
<dbReference type="AlphaFoldDB" id="A0A0M3IBF7"/>
<evidence type="ECO:0000313" key="2">
    <source>
        <dbReference type="WBParaSite" id="ALUE_0001505001-mRNA-1"/>
    </source>
</evidence>
<evidence type="ECO:0000313" key="1">
    <source>
        <dbReference type="Proteomes" id="UP000036681"/>
    </source>
</evidence>
<keyword evidence="1" id="KW-1185">Reference proteome</keyword>
<proteinExistence type="predicted"/>
<protein>
    <submittedName>
        <fullName evidence="2">Ovule protein</fullName>
    </submittedName>
</protein>
<dbReference type="Proteomes" id="UP000036681">
    <property type="component" value="Unplaced"/>
</dbReference>
<name>A0A0M3IBF7_ASCLU</name>
<organism evidence="1 2">
    <name type="scientific">Ascaris lumbricoides</name>
    <name type="common">Giant roundworm</name>
    <dbReference type="NCBI Taxonomy" id="6252"/>
    <lineage>
        <taxon>Eukaryota</taxon>
        <taxon>Metazoa</taxon>
        <taxon>Ecdysozoa</taxon>
        <taxon>Nematoda</taxon>
        <taxon>Chromadorea</taxon>
        <taxon>Rhabditida</taxon>
        <taxon>Spirurina</taxon>
        <taxon>Ascaridomorpha</taxon>
        <taxon>Ascaridoidea</taxon>
        <taxon>Ascarididae</taxon>
        <taxon>Ascaris</taxon>
    </lineage>
</organism>
<dbReference type="WBParaSite" id="ALUE_0001505001-mRNA-1">
    <property type="protein sequence ID" value="ALUE_0001505001-mRNA-1"/>
    <property type="gene ID" value="ALUE_0001505001"/>
</dbReference>
<accession>A0A0M3IBF7</accession>
<sequence length="97" mass="10657">MKLDKNPVIYASLPCEVMATTIFVTGLSGIRGTSNLLCSSQPTHFIFFALPHDSYKGHGEEDYSKSPGSHSVAHTNIISDVEQDVLPMKRSQEYGVQ</sequence>